<dbReference type="OrthoDB" id="9806724at2"/>
<dbReference type="GO" id="GO:0016020">
    <property type="term" value="C:membrane"/>
    <property type="evidence" value="ECO:0007669"/>
    <property type="project" value="InterPro"/>
</dbReference>
<dbReference type="Pfam" id="PF03358">
    <property type="entry name" value="FMN_red"/>
    <property type="match status" value="1"/>
</dbReference>
<dbReference type="Gene3D" id="3.90.700.10">
    <property type="entry name" value="Succinate dehydrogenase/fumarate reductase flavoprotein, catalytic domain"/>
    <property type="match status" value="1"/>
</dbReference>
<keyword evidence="11" id="KW-1185">Reference proteome</keyword>
<dbReference type="Gene3D" id="3.40.50.360">
    <property type="match status" value="1"/>
</dbReference>
<organism evidence="10 11">
    <name type="scientific">Lactiplantibacillus garii</name>
    <dbReference type="NCBI Taxonomy" id="2306423"/>
    <lineage>
        <taxon>Bacteria</taxon>
        <taxon>Bacillati</taxon>
        <taxon>Bacillota</taxon>
        <taxon>Bacilli</taxon>
        <taxon>Lactobacillales</taxon>
        <taxon>Lactobacillaceae</taxon>
        <taxon>Lactiplantibacillus</taxon>
    </lineage>
</organism>
<dbReference type="Pfam" id="PF00890">
    <property type="entry name" value="FAD_binding_2"/>
    <property type="match status" value="1"/>
</dbReference>
<accession>A0A426D3U3</accession>
<evidence type="ECO:0000313" key="11">
    <source>
        <dbReference type="Proteomes" id="UP000283633"/>
    </source>
</evidence>
<dbReference type="InterPro" id="IPR029039">
    <property type="entry name" value="Flavoprotein-like_sf"/>
</dbReference>
<evidence type="ECO:0000256" key="1">
    <source>
        <dbReference type="ARBA" id="ARBA00001917"/>
    </source>
</evidence>
<dbReference type="Gene3D" id="3.50.50.60">
    <property type="entry name" value="FAD/NAD(P)-binding domain"/>
    <property type="match status" value="1"/>
</dbReference>
<proteinExistence type="predicted"/>
<evidence type="ECO:0000256" key="5">
    <source>
        <dbReference type="ARBA" id="ARBA00022630"/>
    </source>
</evidence>
<name>A0A426D3U3_9LACO</name>
<dbReference type="EC" id="1.3.99.33" evidence="3"/>
<evidence type="ECO:0000256" key="6">
    <source>
        <dbReference type="ARBA" id="ARBA00022827"/>
    </source>
</evidence>
<dbReference type="InterPro" id="IPR027477">
    <property type="entry name" value="Succ_DH/fumarate_Rdtase_cat_sf"/>
</dbReference>
<evidence type="ECO:0000256" key="2">
    <source>
        <dbReference type="ARBA" id="ARBA00001974"/>
    </source>
</evidence>
<reference evidence="10 11" key="1">
    <citation type="submission" date="2018-08" db="EMBL/GenBank/DDBJ databases">
        <title>Genome Lactobacillus garii FI11369.</title>
        <authorList>
            <person name="Diaz M."/>
            <person name="Narbad A."/>
        </authorList>
    </citation>
    <scope>NUCLEOTIDE SEQUENCE [LARGE SCALE GENOMIC DNA]</scope>
    <source>
        <strain evidence="10 11">FI11369</strain>
    </source>
</reference>
<dbReference type="Gene3D" id="3.90.1010.20">
    <property type="match status" value="1"/>
</dbReference>
<dbReference type="GO" id="GO:0033765">
    <property type="term" value="F:steroid dehydrogenase activity, acting on the CH-CH group of donors"/>
    <property type="evidence" value="ECO:0007669"/>
    <property type="project" value="UniProtKB-ARBA"/>
</dbReference>
<dbReference type="PANTHER" id="PTHR43400">
    <property type="entry name" value="FUMARATE REDUCTASE"/>
    <property type="match status" value="1"/>
</dbReference>
<keyword evidence="6" id="KW-0274">FAD</keyword>
<comment type="caution">
    <text evidence="10">The sequence shown here is derived from an EMBL/GenBank/DDBJ whole genome shotgun (WGS) entry which is preliminary data.</text>
</comment>
<dbReference type="PANTHER" id="PTHR43400:SF10">
    <property type="entry name" value="3-OXOSTEROID 1-DEHYDROGENASE"/>
    <property type="match status" value="1"/>
</dbReference>
<gene>
    <name evidence="10" type="ORF">D1831_13860</name>
</gene>
<evidence type="ECO:0000313" key="10">
    <source>
        <dbReference type="EMBL" id="RRK09234.1"/>
    </source>
</evidence>
<dbReference type="SUPFAM" id="SSF56425">
    <property type="entry name" value="Succinate dehydrogenase/fumarate reductase flavoprotein, catalytic domain"/>
    <property type="match status" value="1"/>
</dbReference>
<comment type="cofactor">
    <cofactor evidence="2">
        <name>FAD</name>
        <dbReference type="ChEBI" id="CHEBI:57692"/>
    </cofactor>
</comment>
<keyword evidence="5" id="KW-0285">Flavoprotein</keyword>
<dbReference type="EMBL" id="QWZQ01000083">
    <property type="protein sequence ID" value="RRK09234.1"/>
    <property type="molecule type" value="Genomic_DNA"/>
</dbReference>
<dbReference type="AlphaFoldDB" id="A0A426D3U3"/>
<dbReference type="SUPFAM" id="SSF51905">
    <property type="entry name" value="FAD/NAD(P)-binding domain"/>
    <property type="match status" value="1"/>
</dbReference>
<dbReference type="InterPro" id="IPR050315">
    <property type="entry name" value="FAD-oxidoreductase_2"/>
</dbReference>
<protein>
    <recommendedName>
        <fullName evidence="4">Urocanate reductase</fullName>
        <ecNumber evidence="3">1.3.99.33</ecNumber>
    </recommendedName>
</protein>
<dbReference type="GO" id="GO:0010181">
    <property type="term" value="F:FMN binding"/>
    <property type="evidence" value="ECO:0007669"/>
    <property type="project" value="InterPro"/>
</dbReference>
<evidence type="ECO:0000256" key="8">
    <source>
        <dbReference type="ARBA" id="ARBA00049922"/>
    </source>
</evidence>
<dbReference type="RefSeq" id="WP_125073414.1">
    <property type="nucleotide sequence ID" value="NZ_QWZQ01000083.1"/>
</dbReference>
<dbReference type="InterPro" id="IPR007329">
    <property type="entry name" value="FMN-bd"/>
</dbReference>
<dbReference type="SUPFAM" id="SSF52218">
    <property type="entry name" value="Flavoproteins"/>
    <property type="match status" value="1"/>
</dbReference>
<sequence>MKLLAIVGTTARKSYNRKLLQFMRNHFKSRAEIEVAEINTIPLFSEDAADLGEPVPVTNLADRIEQVDGVIFGVPEYDHAVTAALKSTLEWLSYHRHSLRDMPVMLVGTSLGIQGTSRAQDNLRMILNSPGVDAQTLNGNEFMLSFAGRNFDKNDQLVDSKTVAFLDQCFTNFQKMVVARSKQSVINQIKWRADYDVIVLGFGGAGATAARFAADNGAKVLLVDTAPYGHEGGNTRYAAQYIATGKNLAALTKYYQQLFAPLAVPREALEAYLTGMTKIPEYLKRYLDIEPVSWNREMKSKTDKRVSPMVEYPEFAGSETFDITMVNHKGHDAGLWKVLRQQVLKRQSKIDVWLNSTAKKLIQNPETKVIQGVMVERNHQNYNIHAKNGVVLATGGFENNPSMIQTYLKYQKLTPIGTLYNQGAGLRLAQSVGARMWHMANYESHGILPGLTFAEKPGERGRQIRGWRELNHGSVFVIADDGSRYFDETAESRHGHIKNHGHWDIPMHNDHPYLIFDQAQYDRFKRGTQSGLPYPHFFDKLVSAPTIEKLNRLLQLPEGALTTTVAQFNRETESGHQDHFGRATVTMNSFSQGPFYAIALANDVLNTQGGPERNADAQIIGLDGQPIPHLYGAGELGGICGNRYQGGGNLAECLIFGKIAGENAATSKRIENDVTVEEPLDSINDLVAGARIDDIPLDKNQYLGKSANGIGGQLVVRVTYAEQKIQNVEVVQEHESEDVGKQALKLIPAAITANNSTDVDAVSGASATSTAIKYAVQDALKQVN</sequence>
<dbReference type="InterPro" id="IPR003953">
    <property type="entry name" value="FAD-dep_OxRdtase_2_FAD-bd"/>
</dbReference>
<dbReference type="InterPro" id="IPR036188">
    <property type="entry name" value="FAD/NAD-bd_sf"/>
</dbReference>
<comment type="cofactor">
    <cofactor evidence="1">
        <name>FMN</name>
        <dbReference type="ChEBI" id="CHEBI:58210"/>
    </cofactor>
</comment>
<evidence type="ECO:0000256" key="3">
    <source>
        <dbReference type="ARBA" id="ARBA00013137"/>
    </source>
</evidence>
<evidence type="ECO:0000259" key="9">
    <source>
        <dbReference type="SMART" id="SM00900"/>
    </source>
</evidence>
<comment type="catalytic activity">
    <reaction evidence="8">
        <text>dihydrourocanate + A = urocanate + AH2</text>
        <dbReference type="Rhea" id="RHEA:36059"/>
        <dbReference type="ChEBI" id="CHEBI:13193"/>
        <dbReference type="ChEBI" id="CHEBI:17499"/>
        <dbReference type="ChEBI" id="CHEBI:27247"/>
        <dbReference type="ChEBI" id="CHEBI:72991"/>
        <dbReference type="EC" id="1.3.99.33"/>
    </reaction>
</comment>
<dbReference type="InterPro" id="IPR005025">
    <property type="entry name" value="FMN_Rdtase-like_dom"/>
</dbReference>
<dbReference type="SMART" id="SM00900">
    <property type="entry name" value="FMN_bind"/>
    <property type="match status" value="1"/>
</dbReference>
<dbReference type="Proteomes" id="UP000283633">
    <property type="component" value="Unassembled WGS sequence"/>
</dbReference>
<evidence type="ECO:0000256" key="7">
    <source>
        <dbReference type="ARBA" id="ARBA00023002"/>
    </source>
</evidence>
<dbReference type="Pfam" id="PF04205">
    <property type="entry name" value="FMN_bind"/>
    <property type="match status" value="1"/>
</dbReference>
<keyword evidence="7" id="KW-0560">Oxidoreductase</keyword>
<feature type="domain" description="FMN-binding" evidence="9">
    <location>
        <begin position="709"/>
        <end position="783"/>
    </location>
</feature>
<evidence type="ECO:0000256" key="4">
    <source>
        <dbReference type="ARBA" id="ARBA00015872"/>
    </source>
</evidence>